<protein>
    <recommendedName>
        <fullName evidence="4">Flp/Fap pilin component</fullName>
    </recommendedName>
</protein>
<name>A0A238IVL0_9RHOB</name>
<dbReference type="RefSeq" id="WP_141138203.1">
    <property type="nucleotide sequence ID" value="NZ_FXXQ01000001.1"/>
</dbReference>
<keyword evidence="1" id="KW-0812">Transmembrane</keyword>
<proteinExistence type="predicted"/>
<evidence type="ECO:0000313" key="3">
    <source>
        <dbReference type="Proteomes" id="UP000201838"/>
    </source>
</evidence>
<reference evidence="2 3" key="1">
    <citation type="submission" date="2017-05" db="EMBL/GenBank/DDBJ databases">
        <authorList>
            <person name="Song R."/>
            <person name="Chenine A.L."/>
            <person name="Ruprecht R.M."/>
        </authorList>
    </citation>
    <scope>NUCLEOTIDE SEQUENCE [LARGE SCALE GENOMIC DNA]</scope>
    <source>
        <strain evidence="2 3">CECT 8489</strain>
    </source>
</reference>
<sequence length="61" mass="6619">MFAIKSRKQRMNFFEETSGATLVEYGIALILAIIVGGTGLSALASETKDNMSETSTALNYR</sequence>
<organism evidence="2 3">
    <name type="scientific">Boseongicola aestuarii</name>
    <dbReference type="NCBI Taxonomy" id="1470561"/>
    <lineage>
        <taxon>Bacteria</taxon>
        <taxon>Pseudomonadati</taxon>
        <taxon>Pseudomonadota</taxon>
        <taxon>Alphaproteobacteria</taxon>
        <taxon>Rhodobacterales</taxon>
        <taxon>Paracoccaceae</taxon>
        <taxon>Boseongicola</taxon>
    </lineage>
</organism>
<evidence type="ECO:0000313" key="2">
    <source>
        <dbReference type="EMBL" id="SMX22043.1"/>
    </source>
</evidence>
<keyword evidence="3" id="KW-1185">Reference proteome</keyword>
<feature type="transmembrane region" description="Helical" evidence="1">
    <location>
        <begin position="21"/>
        <end position="44"/>
    </location>
</feature>
<accession>A0A238IVL0</accession>
<evidence type="ECO:0000256" key="1">
    <source>
        <dbReference type="SAM" id="Phobius"/>
    </source>
</evidence>
<keyword evidence="1" id="KW-0472">Membrane</keyword>
<dbReference type="EMBL" id="FXXQ01000001">
    <property type="protein sequence ID" value="SMX22043.1"/>
    <property type="molecule type" value="Genomic_DNA"/>
</dbReference>
<dbReference type="AlphaFoldDB" id="A0A238IVL0"/>
<keyword evidence="1" id="KW-1133">Transmembrane helix</keyword>
<dbReference type="Proteomes" id="UP000201838">
    <property type="component" value="Unassembled WGS sequence"/>
</dbReference>
<gene>
    <name evidence="2" type="ORF">BOA8489_00130</name>
</gene>
<evidence type="ECO:0008006" key="4">
    <source>
        <dbReference type="Google" id="ProtNLM"/>
    </source>
</evidence>